<evidence type="ECO:0000313" key="12">
    <source>
        <dbReference type="Proteomes" id="UP001152885"/>
    </source>
</evidence>
<keyword evidence="6 10" id="KW-0949">S-adenosyl-L-methionine</keyword>
<name>A0A9W4U230_9ASCO</name>
<keyword evidence="5" id="KW-0808">Transferase</keyword>
<comment type="caution">
    <text evidence="11">The sequence shown here is derived from an EMBL/GenBank/DDBJ whole genome shotgun (WGS) entry which is preliminary data.</text>
</comment>
<feature type="transmembrane region" description="Helical" evidence="10">
    <location>
        <begin position="43"/>
        <end position="61"/>
    </location>
</feature>
<dbReference type="AlphaFoldDB" id="A0A9W4U230"/>
<dbReference type="PANTHER" id="PTHR12714">
    <property type="entry name" value="PROTEIN-S ISOPRENYLCYSTEINE O-METHYLTRANSFERASE"/>
    <property type="match status" value="1"/>
</dbReference>
<evidence type="ECO:0000256" key="7">
    <source>
        <dbReference type="ARBA" id="ARBA00022692"/>
    </source>
</evidence>
<keyword evidence="4 10" id="KW-0489">Methyltransferase</keyword>
<evidence type="ECO:0000313" key="11">
    <source>
        <dbReference type="EMBL" id="CAI5760768.1"/>
    </source>
</evidence>
<evidence type="ECO:0000256" key="5">
    <source>
        <dbReference type="ARBA" id="ARBA00022679"/>
    </source>
</evidence>
<keyword evidence="8 10" id="KW-1133">Transmembrane helix</keyword>
<dbReference type="InterPro" id="IPR025770">
    <property type="entry name" value="PPMT_MeTrfase"/>
</dbReference>
<keyword evidence="9 10" id="KW-0472">Membrane</keyword>
<comment type="subcellular location">
    <subcellularLocation>
        <location evidence="10">Endoplasmic reticulum membrane</location>
        <topology evidence="10">Multi-pass membrane protein</topology>
    </subcellularLocation>
    <subcellularLocation>
        <location evidence="1">Membrane</location>
        <topology evidence="1">Multi-pass membrane protein</topology>
    </subcellularLocation>
</comment>
<dbReference type="Proteomes" id="UP001152885">
    <property type="component" value="Unassembled WGS sequence"/>
</dbReference>
<accession>A0A9W4U230</accession>
<reference evidence="11" key="1">
    <citation type="submission" date="2022-12" db="EMBL/GenBank/DDBJ databases">
        <authorList>
            <person name="Brejova B."/>
        </authorList>
    </citation>
    <scope>NUCLEOTIDE SEQUENCE</scope>
</reference>
<proteinExistence type="inferred from homology"/>
<dbReference type="Gene3D" id="1.20.120.1630">
    <property type="match status" value="1"/>
</dbReference>
<gene>
    <name evidence="11" type="ORF">CANVERA_P5276</name>
</gene>
<keyword evidence="12" id="KW-1185">Reference proteome</keyword>
<protein>
    <recommendedName>
        <fullName evidence="3 10">Protein-S-isoprenylcysteine O-methyltransferase</fullName>
        <ecNumber evidence="3 10">2.1.1.100</ecNumber>
    </recommendedName>
</protein>
<dbReference type="EMBL" id="CANTUO010000007">
    <property type="protein sequence ID" value="CAI5760768.1"/>
    <property type="molecule type" value="Genomic_DNA"/>
</dbReference>
<feature type="transmembrane region" description="Helical" evidence="10">
    <location>
        <begin position="18"/>
        <end position="37"/>
    </location>
</feature>
<evidence type="ECO:0000256" key="6">
    <source>
        <dbReference type="ARBA" id="ARBA00022691"/>
    </source>
</evidence>
<evidence type="ECO:0000256" key="2">
    <source>
        <dbReference type="ARBA" id="ARBA00009140"/>
    </source>
</evidence>
<dbReference type="EC" id="2.1.1.100" evidence="3 10"/>
<feature type="transmembrane region" description="Helical" evidence="10">
    <location>
        <begin position="155"/>
        <end position="180"/>
    </location>
</feature>
<dbReference type="PROSITE" id="PS51564">
    <property type="entry name" value="SAM_ICMT"/>
    <property type="match status" value="1"/>
</dbReference>
<dbReference type="Pfam" id="PF04140">
    <property type="entry name" value="ICMT"/>
    <property type="match status" value="1"/>
</dbReference>
<keyword evidence="7 10" id="KW-0812">Transmembrane</keyword>
<comment type="similarity">
    <text evidence="2 10">Belongs to the class VI-like SAM-binding methyltransferase superfamily. Isoprenylcysteine carboxyl methyltransferase family.</text>
</comment>
<evidence type="ECO:0000256" key="9">
    <source>
        <dbReference type="ARBA" id="ARBA00023136"/>
    </source>
</evidence>
<evidence type="ECO:0000256" key="1">
    <source>
        <dbReference type="ARBA" id="ARBA00004141"/>
    </source>
</evidence>
<dbReference type="PANTHER" id="PTHR12714:SF9">
    <property type="entry name" value="PROTEIN-S-ISOPRENYLCYSTEINE O-METHYLTRANSFERASE"/>
    <property type="match status" value="1"/>
</dbReference>
<organism evidence="11 12">
    <name type="scientific">Candida verbasci</name>
    <dbReference type="NCBI Taxonomy" id="1227364"/>
    <lineage>
        <taxon>Eukaryota</taxon>
        <taxon>Fungi</taxon>
        <taxon>Dikarya</taxon>
        <taxon>Ascomycota</taxon>
        <taxon>Saccharomycotina</taxon>
        <taxon>Pichiomycetes</taxon>
        <taxon>Debaryomycetaceae</taxon>
        <taxon>Candida/Lodderomyces clade</taxon>
        <taxon>Candida</taxon>
    </lineage>
</organism>
<dbReference type="OrthoDB" id="422086at2759"/>
<feature type="transmembrane region" description="Helical" evidence="10">
    <location>
        <begin position="99"/>
        <end position="120"/>
    </location>
</feature>
<sequence length="215" mass="26106">MNYEPNNVNLIKVVGKSYLLGIIFTWSIYLTIINEYHRPLTNYFTFISIFHSLEFINTYLFNRSQIDDDSFILEDYELHGIYLCSILEHYFINWKFETFYLGLILIIFGQFIRNLAMYTARESFNHYIQRDSKPNHKLITHGIFKYVRHPSYFGFFIWFIGMELLLNNVIILVVGGYILWNFFKKRIVFEEGLLVNFFGEDYIKYRSRTRTWMFI</sequence>
<dbReference type="GO" id="GO:0032259">
    <property type="term" value="P:methylation"/>
    <property type="evidence" value="ECO:0007669"/>
    <property type="project" value="UniProtKB-KW"/>
</dbReference>
<evidence type="ECO:0000256" key="3">
    <source>
        <dbReference type="ARBA" id="ARBA00012151"/>
    </source>
</evidence>
<evidence type="ECO:0000256" key="10">
    <source>
        <dbReference type="RuleBase" id="RU362022"/>
    </source>
</evidence>
<comment type="catalytic activity">
    <reaction evidence="10">
        <text>[protein]-C-terminal S-[(2E,6E)-farnesyl]-L-cysteine + S-adenosyl-L-methionine = [protein]-C-terminal S-[(2E,6E)-farnesyl]-L-cysteine methyl ester + S-adenosyl-L-homocysteine</text>
        <dbReference type="Rhea" id="RHEA:21672"/>
        <dbReference type="Rhea" id="RHEA-COMP:12125"/>
        <dbReference type="Rhea" id="RHEA-COMP:12126"/>
        <dbReference type="ChEBI" id="CHEBI:57856"/>
        <dbReference type="ChEBI" id="CHEBI:59789"/>
        <dbReference type="ChEBI" id="CHEBI:90510"/>
        <dbReference type="ChEBI" id="CHEBI:90511"/>
        <dbReference type="EC" id="2.1.1.100"/>
    </reaction>
</comment>
<evidence type="ECO:0000256" key="8">
    <source>
        <dbReference type="ARBA" id="ARBA00022989"/>
    </source>
</evidence>
<dbReference type="GO" id="GO:0004671">
    <property type="term" value="F:protein C-terminal S-isoprenylcysteine carboxyl O-methyltransferase activity"/>
    <property type="evidence" value="ECO:0007669"/>
    <property type="project" value="UniProtKB-EC"/>
</dbReference>
<dbReference type="PROSITE" id="PS50244">
    <property type="entry name" value="S5A_REDUCTASE"/>
    <property type="match status" value="1"/>
</dbReference>
<evidence type="ECO:0000256" key="4">
    <source>
        <dbReference type="ARBA" id="ARBA00022603"/>
    </source>
</evidence>
<keyword evidence="10" id="KW-0256">Endoplasmic reticulum</keyword>
<dbReference type="GO" id="GO:0005789">
    <property type="term" value="C:endoplasmic reticulum membrane"/>
    <property type="evidence" value="ECO:0007669"/>
    <property type="project" value="UniProtKB-SubCell"/>
</dbReference>
<dbReference type="InterPro" id="IPR007269">
    <property type="entry name" value="ICMT_MeTrfase"/>
</dbReference>